<organism evidence="3 4">
    <name type="scientific">Elizabethkingia anophelis</name>
    <dbReference type="NCBI Taxonomy" id="1117645"/>
    <lineage>
        <taxon>Bacteria</taxon>
        <taxon>Pseudomonadati</taxon>
        <taxon>Bacteroidota</taxon>
        <taxon>Flavobacteriia</taxon>
        <taxon>Flavobacteriales</taxon>
        <taxon>Weeksellaceae</taxon>
        <taxon>Elizabethkingia</taxon>
    </lineage>
</organism>
<evidence type="ECO:0000259" key="2">
    <source>
        <dbReference type="PROSITE" id="PS50878"/>
    </source>
</evidence>
<reference evidence="3 4" key="1">
    <citation type="submission" date="2016-07" db="EMBL/GenBank/DDBJ databases">
        <title>Revisiting the taxonomy of the Elizabethkingia Genus using Whole-Genome Sequencing, Optical Mapping, and MALDI-TOF, along with proposal of three novel Elizabethkingia species: Elizabethkingia bruuniana sp. nov., Elizabethkingia ursingii sp. nov., and Elizabethkingia occulta sp. nov.</title>
        <authorList>
            <person name="Nicholson A.C."/>
        </authorList>
    </citation>
    <scope>NUCLEOTIDE SEQUENCE [LARGE SCALE GENOMIC DNA]</scope>
    <source>
        <strain evidence="3 4">F3201</strain>
    </source>
</reference>
<protein>
    <recommendedName>
        <fullName evidence="2">Reverse transcriptase domain-containing protein</fullName>
    </recommendedName>
</protein>
<dbReference type="RefSeq" id="WP_078396795.1">
    <property type="nucleotide sequence ID" value="NZ_CP016374.1"/>
</dbReference>
<dbReference type="InterPro" id="IPR000477">
    <property type="entry name" value="RT_dom"/>
</dbReference>
<accession>A0AAU8UZM7</accession>
<gene>
    <name evidence="3" type="ORF">BBD32_18165</name>
</gene>
<dbReference type="PANTHER" id="PTHR34047:SF8">
    <property type="entry name" value="PROTEIN YKFC"/>
    <property type="match status" value="1"/>
</dbReference>
<dbReference type="AlphaFoldDB" id="A0AAU8UZM7"/>
<name>A0AAU8UZM7_9FLAO</name>
<dbReference type="Pfam" id="PF00078">
    <property type="entry name" value="RVT_1"/>
    <property type="match status" value="1"/>
</dbReference>
<dbReference type="Proteomes" id="UP000190848">
    <property type="component" value="Chromosome"/>
</dbReference>
<dbReference type="InterPro" id="IPR051083">
    <property type="entry name" value="GrpII_Intron_Splice-Mob/Def"/>
</dbReference>
<evidence type="ECO:0000256" key="1">
    <source>
        <dbReference type="ARBA" id="ARBA00034120"/>
    </source>
</evidence>
<dbReference type="SUPFAM" id="SSF56672">
    <property type="entry name" value="DNA/RNA polymerases"/>
    <property type="match status" value="1"/>
</dbReference>
<dbReference type="CDD" id="cd01646">
    <property type="entry name" value="RT_Bac_retron_I"/>
    <property type="match status" value="1"/>
</dbReference>
<dbReference type="PROSITE" id="PS50878">
    <property type="entry name" value="RT_POL"/>
    <property type="match status" value="1"/>
</dbReference>
<dbReference type="SUPFAM" id="SSF50494">
    <property type="entry name" value="Trypsin-like serine proteases"/>
    <property type="match status" value="1"/>
</dbReference>
<proteinExistence type="inferred from homology"/>
<sequence>MALVSDNLKKCGVKISTYVGGVPSIGSGVVYETPNYCDYNYILTAKHIFQEDSKTAFDLDSLSHIEVFYSDKDKFKRLHYLKKAELQDRLITFDHDFAILIIDKKDSVNFHQIFVTDKIDDKDVNFFSWGTFSANENELHLFKFKRNDHEIKRLKLMNPPSFEALPGISGAGIFIKNKHVLYGVICRYPNDNLENDTIDCTRISFEEINIRLISSKRLPLDTQSSRHKKEIENVVVDIHQSIINGVCLDLDLARKRLQTDIVDDWFHDPLKYIDLLDQGYLFKQFKKYFNGKKYVAKRAEQFYVPKKQLTLRQALILPFIDRIMYMAVVGVLAEKMENSMIPSVYSARYNKYSDNHLTINGVEQWKKMKYALAESANAKDSNENYRYNCVIEIDLLNFYDNINKELLIEKIKRVCETDNEKLACEMLKEMLYSFSERPLGLPQNSDASSLLASFYLNQVDIFMQNNTFCYFRFMDDVRIFCKDKYEARRILQDFEAELRRCDLSVNSQKTEIKTIVETETNKPGEAFRGGFIEFDLKLNKLSRLRNAKNYAYLNQAFHESVNLLGENIHEDLNDPDDAAKKLNYALNTIEFLGKRSIQLNKPDFLEHILEATKSLYDKPWLTTQICKVLNLIKRDDITDELLAILKHIITDDQYNTYSFQTYQIWLLFAKLKYKTEELVKYAVGQVERNDETNRPVIAAMIIYLCSVESDYKRVILRKFGQGFTHGYFQNRIALIALRSFKADLIPTKKIETSLKDAPEFTNRFGNRDLVYIHGIDETNEDQDENFEQLYSL</sequence>
<dbReference type="EMBL" id="CP016374">
    <property type="protein sequence ID" value="AQX03248.1"/>
    <property type="molecule type" value="Genomic_DNA"/>
</dbReference>
<feature type="domain" description="Reverse transcriptase" evidence="2">
    <location>
        <begin position="285"/>
        <end position="532"/>
    </location>
</feature>
<dbReference type="InterPro" id="IPR009003">
    <property type="entry name" value="Peptidase_S1_PA"/>
</dbReference>
<evidence type="ECO:0000313" key="3">
    <source>
        <dbReference type="EMBL" id="AQX03248.1"/>
    </source>
</evidence>
<evidence type="ECO:0000313" key="4">
    <source>
        <dbReference type="Proteomes" id="UP000190848"/>
    </source>
</evidence>
<comment type="similarity">
    <text evidence="1">Belongs to the bacterial reverse transcriptase family.</text>
</comment>
<dbReference type="InterPro" id="IPR043502">
    <property type="entry name" value="DNA/RNA_pol_sf"/>
</dbReference>
<dbReference type="PANTHER" id="PTHR34047">
    <property type="entry name" value="NUCLEAR INTRON MATURASE 1, MITOCHONDRIAL-RELATED"/>
    <property type="match status" value="1"/>
</dbReference>